<dbReference type="Pfam" id="PF14437">
    <property type="entry name" value="MafB19-deam"/>
    <property type="match status" value="1"/>
</dbReference>
<gene>
    <name evidence="2" type="ORF">EIB71_09070</name>
</gene>
<dbReference type="Gene3D" id="3.40.140.10">
    <property type="entry name" value="Cytidine Deaminase, domain 2"/>
    <property type="match status" value="1"/>
</dbReference>
<feature type="domain" description="CMP/dCMP-type deaminase" evidence="1">
    <location>
        <begin position="7"/>
        <end position="123"/>
    </location>
</feature>
<evidence type="ECO:0000313" key="2">
    <source>
        <dbReference type="EMBL" id="AZI67805.1"/>
    </source>
</evidence>
<dbReference type="InterPro" id="IPR002125">
    <property type="entry name" value="CMP_dCMP_dom"/>
</dbReference>
<evidence type="ECO:0000259" key="1">
    <source>
        <dbReference type="PROSITE" id="PS51747"/>
    </source>
</evidence>
<accession>A0ABN5SZL9</accession>
<proteinExistence type="predicted"/>
<dbReference type="EMBL" id="CP034158">
    <property type="protein sequence ID" value="AZI67805.1"/>
    <property type="molecule type" value="Genomic_DNA"/>
</dbReference>
<dbReference type="PANTHER" id="PTHR11079">
    <property type="entry name" value="CYTOSINE DEAMINASE FAMILY MEMBER"/>
    <property type="match status" value="1"/>
</dbReference>
<reference evidence="2 3" key="1">
    <citation type="submission" date="2018-11" db="EMBL/GenBank/DDBJ databases">
        <title>Proposal to divide the Flavobacteriaceae and reorganize its genera based on Amino Acid Identity values calculated from whole genome sequences.</title>
        <authorList>
            <person name="Nicholson A.C."/>
            <person name="Gulvik C.A."/>
            <person name="Whitney A.M."/>
            <person name="Humrighouse B.W."/>
            <person name="Bell M."/>
            <person name="Holmes B."/>
            <person name="Steigerwalt A.G."/>
            <person name="Villarma A."/>
            <person name="Sheth M."/>
            <person name="Batra D."/>
            <person name="Pryor J."/>
            <person name="Bernardet J.-F."/>
            <person name="Hugo C."/>
            <person name="Kampfer P."/>
            <person name="Newman J.D."/>
            <person name="McQuiston J.R."/>
        </authorList>
    </citation>
    <scope>NUCLEOTIDE SEQUENCE [LARGE SCALE GENOMIC DNA]</scope>
    <source>
        <strain evidence="2 3">H3001</strain>
    </source>
</reference>
<keyword evidence="3" id="KW-1185">Reference proteome</keyword>
<evidence type="ECO:0000313" key="3">
    <source>
        <dbReference type="Proteomes" id="UP000274483"/>
    </source>
</evidence>
<dbReference type="RefSeq" id="WP_124758167.1">
    <property type="nucleotide sequence ID" value="NZ_CBCRWA010000001.1"/>
</dbReference>
<dbReference type="PANTHER" id="PTHR11079:SF179">
    <property type="entry name" value="TRNA(ADENINE(34)) DEAMINASE, CHLOROPLASTIC"/>
    <property type="match status" value="1"/>
</dbReference>
<dbReference type="Proteomes" id="UP000274483">
    <property type="component" value="Chromosome"/>
</dbReference>
<dbReference type="InterPro" id="IPR016193">
    <property type="entry name" value="Cytidine_deaminase-like"/>
</dbReference>
<organism evidence="2 3">
    <name type="scientific">Kaistella daneshvariae</name>
    <dbReference type="NCBI Taxonomy" id="2487074"/>
    <lineage>
        <taxon>Bacteria</taxon>
        <taxon>Pseudomonadati</taxon>
        <taxon>Bacteroidota</taxon>
        <taxon>Flavobacteriia</taxon>
        <taxon>Flavobacteriales</taxon>
        <taxon>Weeksellaceae</taxon>
        <taxon>Chryseobacterium group</taxon>
        <taxon>Kaistella</taxon>
    </lineage>
</organism>
<name>A0ABN5SZL9_9FLAO</name>
<dbReference type="CDD" id="cd01285">
    <property type="entry name" value="nucleoside_deaminase"/>
    <property type="match status" value="1"/>
</dbReference>
<dbReference type="PROSITE" id="PS51747">
    <property type="entry name" value="CYT_DCMP_DEAMINASES_2"/>
    <property type="match status" value="1"/>
</dbReference>
<protein>
    <submittedName>
        <fullName evidence="2">Nucleoside deaminase</fullName>
    </submittedName>
</protein>
<dbReference type="InterPro" id="IPR058535">
    <property type="entry name" value="MafB19-deam"/>
</dbReference>
<dbReference type="SUPFAM" id="SSF53927">
    <property type="entry name" value="Cytidine deaminase-like"/>
    <property type="match status" value="1"/>
</dbReference>
<sequence length="165" mass="18297">MKNNIKESDKTYLKRCLELAALSVKAGDEAFGSILVDKNGKIIAEARNKVNEKNVLAHPEIELAQWAAEHLSEEERAATTMFTSGEHCPMCSAAHGLAGLGALVYLSSAKQLGEWKSEYNQPKAKINFLPVQEIIKNVEVRGPGEGELLEEIKALHLQSWEVKWQ</sequence>